<dbReference type="InterPro" id="IPR023214">
    <property type="entry name" value="HAD_sf"/>
</dbReference>
<dbReference type="STRING" id="1178516.AWR27_06625"/>
<dbReference type="SFLD" id="SFLDG01135">
    <property type="entry name" value="C1.5.6:_HAD__Beta-PGM__Phospha"/>
    <property type="match status" value="1"/>
</dbReference>
<dbReference type="PANTHER" id="PTHR46193">
    <property type="entry name" value="6-PHOSPHOGLUCONATE PHOSPHATASE"/>
    <property type="match status" value="1"/>
</dbReference>
<dbReference type="NCBIfam" id="TIGR01509">
    <property type="entry name" value="HAD-SF-IA-v3"/>
    <property type="match status" value="1"/>
</dbReference>
<dbReference type="SFLD" id="SFLDS00003">
    <property type="entry name" value="Haloacid_Dehalogenase"/>
    <property type="match status" value="1"/>
</dbReference>
<dbReference type="AlphaFoldDB" id="A0A1P9X418"/>
<comment type="similarity">
    <text evidence="2">Belongs to the HAD-like hydrolase superfamily. CbbY/CbbZ/Gph/YieH family.</text>
</comment>
<dbReference type="GO" id="GO:0003824">
    <property type="term" value="F:catalytic activity"/>
    <property type="evidence" value="ECO:0007669"/>
    <property type="project" value="UniProtKB-ARBA"/>
</dbReference>
<keyword evidence="3" id="KW-0479">Metal-binding</keyword>
<dbReference type="GO" id="GO:0046872">
    <property type="term" value="F:metal ion binding"/>
    <property type="evidence" value="ECO:0007669"/>
    <property type="project" value="UniProtKB-KW"/>
</dbReference>
<dbReference type="PANTHER" id="PTHR46193:SF18">
    <property type="entry name" value="HEXITOL PHOSPHATASE B"/>
    <property type="match status" value="1"/>
</dbReference>
<name>A0A1P9X418_9BACT</name>
<sequence length="226" mass="24602">MPTPPFAALFDMDGVLIDNTDFHINAWLQFSQHHNNPITKEQYIDNINGRVSADAMAYVLKRTVSGEELVALTEEKEGIYRDLYRSHLQPAPGLLAFLDVLKAANARLAVGTSAPASNVDFTLDGLTIRNRFDAIVDASMVRHGKPNPEIYLTAAGRVGVLPGRCVVFEDAFAGIEAGLRAGMTVIALATTHTHNELQDTGAALIINDFTELTVEQLLALLDEESN</sequence>
<dbReference type="RefSeq" id="WP_077133843.1">
    <property type="nucleotide sequence ID" value="NZ_CP014263.1"/>
</dbReference>
<dbReference type="InterPro" id="IPR023198">
    <property type="entry name" value="PGP-like_dom2"/>
</dbReference>
<evidence type="ECO:0000256" key="5">
    <source>
        <dbReference type="ARBA" id="ARBA00023277"/>
    </source>
</evidence>
<dbReference type="SFLD" id="SFLDG01129">
    <property type="entry name" value="C1.5:_HAD__Beta-PGM__Phosphata"/>
    <property type="match status" value="1"/>
</dbReference>
<dbReference type="Pfam" id="PF13419">
    <property type="entry name" value="HAD_2"/>
    <property type="match status" value="1"/>
</dbReference>
<organism evidence="6 7">
    <name type="scientific">Spirosoma montaniterrae</name>
    <dbReference type="NCBI Taxonomy" id="1178516"/>
    <lineage>
        <taxon>Bacteria</taxon>
        <taxon>Pseudomonadati</taxon>
        <taxon>Bacteroidota</taxon>
        <taxon>Cytophagia</taxon>
        <taxon>Cytophagales</taxon>
        <taxon>Cytophagaceae</taxon>
        <taxon>Spirosoma</taxon>
    </lineage>
</organism>
<keyword evidence="7" id="KW-1185">Reference proteome</keyword>
<dbReference type="InterPro" id="IPR036412">
    <property type="entry name" value="HAD-like_sf"/>
</dbReference>
<reference evidence="6 7" key="1">
    <citation type="submission" date="2016-01" db="EMBL/GenBank/DDBJ databases">
        <authorList>
            <person name="Oliw E.H."/>
        </authorList>
    </citation>
    <scope>NUCLEOTIDE SEQUENCE [LARGE SCALE GENOMIC DNA]</scope>
    <source>
        <strain evidence="6 7">DY10</strain>
    </source>
</reference>
<dbReference type="InterPro" id="IPR006439">
    <property type="entry name" value="HAD-SF_hydro_IA"/>
</dbReference>
<dbReference type="KEGG" id="smon:AWR27_06625"/>
<dbReference type="EMBL" id="CP014263">
    <property type="protein sequence ID" value="AQG82361.1"/>
    <property type="molecule type" value="Genomic_DNA"/>
</dbReference>
<accession>A0A1P9X418</accession>
<evidence type="ECO:0000256" key="1">
    <source>
        <dbReference type="ARBA" id="ARBA00001946"/>
    </source>
</evidence>
<evidence type="ECO:0000256" key="3">
    <source>
        <dbReference type="ARBA" id="ARBA00022723"/>
    </source>
</evidence>
<keyword evidence="5" id="KW-0119">Carbohydrate metabolism</keyword>
<dbReference type="InterPro" id="IPR051600">
    <property type="entry name" value="Beta-PGM-like"/>
</dbReference>
<dbReference type="Gene3D" id="1.10.150.240">
    <property type="entry name" value="Putative phosphatase, domain 2"/>
    <property type="match status" value="1"/>
</dbReference>
<keyword evidence="4" id="KW-0460">Magnesium</keyword>
<dbReference type="Gene3D" id="3.40.50.1000">
    <property type="entry name" value="HAD superfamily/HAD-like"/>
    <property type="match status" value="1"/>
</dbReference>
<evidence type="ECO:0000256" key="2">
    <source>
        <dbReference type="ARBA" id="ARBA00006171"/>
    </source>
</evidence>
<dbReference type="OrthoDB" id="9797743at2"/>
<dbReference type="InterPro" id="IPR041492">
    <property type="entry name" value="HAD_2"/>
</dbReference>
<gene>
    <name evidence="6" type="ORF">AWR27_06625</name>
</gene>
<evidence type="ECO:0000256" key="4">
    <source>
        <dbReference type="ARBA" id="ARBA00022842"/>
    </source>
</evidence>
<dbReference type="SUPFAM" id="SSF56784">
    <property type="entry name" value="HAD-like"/>
    <property type="match status" value="1"/>
</dbReference>
<evidence type="ECO:0000313" key="6">
    <source>
        <dbReference type="EMBL" id="AQG82361.1"/>
    </source>
</evidence>
<comment type="cofactor">
    <cofactor evidence="1">
        <name>Mg(2+)</name>
        <dbReference type="ChEBI" id="CHEBI:18420"/>
    </cofactor>
</comment>
<dbReference type="Proteomes" id="UP000187941">
    <property type="component" value="Chromosome"/>
</dbReference>
<dbReference type="PRINTS" id="PR00413">
    <property type="entry name" value="HADHALOGNASE"/>
</dbReference>
<proteinExistence type="inferred from homology"/>
<evidence type="ECO:0000313" key="7">
    <source>
        <dbReference type="Proteomes" id="UP000187941"/>
    </source>
</evidence>
<protein>
    <submittedName>
        <fullName evidence="6">Haloacid dehalogenase</fullName>
    </submittedName>
</protein>